<sequence>MALVRFINPFAPRNLQGVQARQIKTWVRAVFDLEEDAAVSVAQLACPDAGCPDVETVIAIVRPRCRPQKLCIPAPLAAVTEADIRALQSKCNPAS</sequence>
<accession>A0A3Q8XPA8</accession>
<gene>
    <name evidence="1" type="ORF">D5400_06950</name>
</gene>
<dbReference type="Proteomes" id="UP000268192">
    <property type="component" value="Chromosome"/>
</dbReference>
<evidence type="ECO:0000313" key="1">
    <source>
        <dbReference type="EMBL" id="AZN71049.1"/>
    </source>
</evidence>
<proteinExistence type="predicted"/>
<dbReference type="AlphaFoldDB" id="A0A3Q8XPA8"/>
<name>A0A3Q8XPA8_9HYPH</name>
<keyword evidence="2" id="KW-1185">Reference proteome</keyword>
<dbReference type="KEGG" id="abaw:D5400_06950"/>
<reference evidence="1 2" key="1">
    <citation type="submission" date="2018-09" db="EMBL/GenBank/DDBJ databases">
        <title>Marinorhizobium profundi gen. nov., sp. nov., isolated from a deep-sea sediment sample from the New Britain Trench and proposal of Marinorhizobiaceae fam. nov. in the order Rhizobiales of the class Alphaproteobacteria.</title>
        <authorList>
            <person name="Cao J."/>
        </authorList>
    </citation>
    <scope>NUCLEOTIDE SEQUENCE [LARGE SCALE GENOMIC DNA]</scope>
    <source>
        <strain evidence="1 2">WS11</strain>
    </source>
</reference>
<evidence type="ECO:0000313" key="2">
    <source>
        <dbReference type="Proteomes" id="UP000268192"/>
    </source>
</evidence>
<dbReference type="EMBL" id="CP032509">
    <property type="protein sequence ID" value="AZN71049.1"/>
    <property type="molecule type" value="Genomic_DNA"/>
</dbReference>
<organism evidence="1 2">
    <name type="scientific">Georhizobium profundi</name>
    <dbReference type="NCBI Taxonomy" id="2341112"/>
    <lineage>
        <taxon>Bacteria</taxon>
        <taxon>Pseudomonadati</taxon>
        <taxon>Pseudomonadota</taxon>
        <taxon>Alphaproteobacteria</taxon>
        <taxon>Hyphomicrobiales</taxon>
        <taxon>Rhizobiaceae</taxon>
        <taxon>Georhizobium</taxon>
    </lineage>
</organism>
<protein>
    <submittedName>
        <fullName evidence="1">Nitrate reductase</fullName>
    </submittedName>
</protein>